<organism evidence="3 4">
    <name type="scientific">Kumtagia ephedrae</name>
    <dbReference type="NCBI Taxonomy" id="2116701"/>
    <lineage>
        <taxon>Bacteria</taxon>
        <taxon>Pseudomonadati</taxon>
        <taxon>Pseudomonadota</taxon>
        <taxon>Alphaproteobacteria</taxon>
        <taxon>Hyphomicrobiales</taxon>
        <taxon>Phyllobacteriaceae</taxon>
        <taxon>Kumtagia</taxon>
    </lineage>
</organism>
<protein>
    <recommendedName>
        <fullName evidence="2">Thiol:disulfide interchange protein DsbD N-terminal domain-containing protein</fullName>
    </recommendedName>
</protein>
<dbReference type="Proteomes" id="UP000241229">
    <property type="component" value="Unassembled WGS sequence"/>
</dbReference>
<proteinExistence type="predicted"/>
<comment type="caution">
    <text evidence="3">The sequence shown here is derived from an EMBL/GenBank/DDBJ whole genome shotgun (WGS) entry which is preliminary data.</text>
</comment>
<gene>
    <name evidence="3" type="ORF">C7I84_07760</name>
</gene>
<dbReference type="Pfam" id="PF11412">
    <property type="entry name" value="DsbD_N"/>
    <property type="match status" value="1"/>
</dbReference>
<name>A0A2P7SJM8_9HYPH</name>
<keyword evidence="4" id="KW-1185">Reference proteome</keyword>
<evidence type="ECO:0000313" key="4">
    <source>
        <dbReference type="Proteomes" id="UP000241229"/>
    </source>
</evidence>
<evidence type="ECO:0000256" key="1">
    <source>
        <dbReference type="SAM" id="SignalP"/>
    </source>
</evidence>
<dbReference type="EMBL" id="PXYK01000006">
    <property type="protein sequence ID" value="PSJ62684.1"/>
    <property type="molecule type" value="Genomic_DNA"/>
</dbReference>
<reference evidence="3 4" key="1">
    <citation type="submission" date="2018-03" db="EMBL/GenBank/DDBJ databases">
        <title>The draft genome of Mesorhizobium sp. 6GN-30.</title>
        <authorList>
            <person name="Liu L."/>
            <person name="Li L."/>
            <person name="Wang T."/>
            <person name="Zhang X."/>
            <person name="Liang L."/>
        </authorList>
    </citation>
    <scope>NUCLEOTIDE SEQUENCE [LARGE SCALE GENOMIC DNA]</scope>
    <source>
        <strain evidence="3 4">6GN30</strain>
    </source>
</reference>
<keyword evidence="1" id="KW-0732">Signal</keyword>
<sequence>MLRPLAASAAASFLLCGGALASSSPWIEVEGGSVRLVTSGRPDAEGRLQGVLDIKLSPGWKTYWRDPGAAGVPPTIDISTSRNVVGASLDFPAPERHHDGTFSWAGYSRPVGLPVTFQLDDPTLPATVGATIFLGICETICVPVKATLALDPDADPDNPDDVALVSSARAGLPAPATPDFGVRVVGMEGKNLVVEAIFPGSADGADLFVAADNGYAFEEPKKSERDGRTYFTIPAVRPDTPPEGDGLHYTLVTAGGAVSGILPYF</sequence>
<evidence type="ECO:0000259" key="2">
    <source>
        <dbReference type="Pfam" id="PF11412"/>
    </source>
</evidence>
<dbReference type="InterPro" id="IPR028250">
    <property type="entry name" value="DsbDN"/>
</dbReference>
<feature type="chain" id="PRO_5015181620" description="Thiol:disulfide interchange protein DsbD N-terminal domain-containing protein" evidence="1">
    <location>
        <begin position="22"/>
        <end position="265"/>
    </location>
</feature>
<dbReference type="OrthoDB" id="9811036at2"/>
<feature type="signal peptide" evidence="1">
    <location>
        <begin position="1"/>
        <end position="21"/>
    </location>
</feature>
<evidence type="ECO:0000313" key="3">
    <source>
        <dbReference type="EMBL" id="PSJ62684.1"/>
    </source>
</evidence>
<accession>A0A2P7SJM8</accession>
<feature type="domain" description="Thiol:disulfide interchange protein DsbD N-terminal" evidence="2">
    <location>
        <begin position="48"/>
        <end position="149"/>
    </location>
</feature>
<dbReference type="AlphaFoldDB" id="A0A2P7SJM8"/>